<dbReference type="Gene3D" id="3.40.630.10">
    <property type="entry name" value="Zn peptidases"/>
    <property type="match status" value="1"/>
</dbReference>
<dbReference type="InterPro" id="IPR045175">
    <property type="entry name" value="M28_fam"/>
</dbReference>
<evidence type="ECO:0000313" key="4">
    <source>
        <dbReference type="Proteomes" id="UP000014803"/>
    </source>
</evidence>
<feature type="region of interest" description="Disordered" evidence="1">
    <location>
        <begin position="212"/>
        <end position="269"/>
    </location>
</feature>
<dbReference type="STRING" id="1254432.SCE1572_51525"/>
<feature type="region of interest" description="Disordered" evidence="1">
    <location>
        <begin position="335"/>
        <end position="361"/>
    </location>
</feature>
<sequence length="702" mass="71016">MVTAGRAGARAPRAAGLRPGLVAGLLAALGACAPPAAPPREAAAPPASAPAAAAAPAAPASIDLDPAAEARIKADVAYLASPELAGRATGEPGAELAAEFIARRFDELKLSPLGGPASGANAYLQVFEARVGADVAPAALAVQRAGRKQSVEAGKLVTADGSASGAVSGAAVLVGHGVTAPALSWDDYGGRDIEGKIAVVLDGVPTLGGGAEAAPQAGAAKADPHGGAAKADPHGGAAHADPHGGAAKADPHGAAHADPHHASSARPADALRDFGSVRYKLRTAREHKAAGVILVAAGDELPRVSDDAASMGIPAVVITRSAARALFPTAGLPPAAKPEAAKPAAAKQAPAKAPGPKPLAGTTVEITTKVTPRMAPAGNVIGLLPARDGSPRAGEYVVIGAHYDHLGHGGNSYSRAPGVHAVHPGADDNASGTAMLLEVARRFASLPARPDRNLLFIAFGAEELGTLGSRHFVDHPPAPLQGTKSVVAMINADMVGRMREDKLLVDGLGTSPDWKPIVDDAARGLGLALQFGVEGFGASDHTSFTASRVPVAFLFTGVHEDYHRPSDTADKIDAAGVSRCAVLAARMALALAQRDARMAFTDPPADPHRSMRRGFRASLGTMPDYAYQGPGVKLTGVRPDAPATRAGMQAGDVIVRIGAHAITNIHDFMFALGELEPGREVVIEVERGGTRVPLKVIPAPGR</sequence>
<dbReference type="RefSeq" id="WP_020742127.1">
    <property type="nucleotide sequence ID" value="NC_021658.1"/>
</dbReference>
<protein>
    <recommendedName>
        <fullName evidence="2">PDZ domain-containing protein</fullName>
    </recommendedName>
</protein>
<name>S4Y9J5_SORCE</name>
<dbReference type="GO" id="GO:0008235">
    <property type="term" value="F:metalloexopeptidase activity"/>
    <property type="evidence" value="ECO:0007669"/>
    <property type="project" value="InterPro"/>
</dbReference>
<dbReference type="SMART" id="SM00228">
    <property type="entry name" value="PDZ"/>
    <property type="match status" value="1"/>
</dbReference>
<dbReference type="PANTHER" id="PTHR12147">
    <property type="entry name" value="METALLOPEPTIDASE M28 FAMILY MEMBER"/>
    <property type="match status" value="1"/>
</dbReference>
<dbReference type="PANTHER" id="PTHR12147:SF26">
    <property type="entry name" value="PEPTIDASE M28 DOMAIN-CONTAINING PROTEIN"/>
    <property type="match status" value="1"/>
</dbReference>
<dbReference type="PATRIC" id="fig|1254432.3.peg.11618"/>
<dbReference type="KEGG" id="scu:SCE1572_51525"/>
<gene>
    <name evidence="3" type="ORF">SCE1572_51525</name>
</gene>
<organism evidence="3 4">
    <name type="scientific">Sorangium cellulosum So0157-2</name>
    <dbReference type="NCBI Taxonomy" id="1254432"/>
    <lineage>
        <taxon>Bacteria</taxon>
        <taxon>Pseudomonadati</taxon>
        <taxon>Myxococcota</taxon>
        <taxon>Polyangia</taxon>
        <taxon>Polyangiales</taxon>
        <taxon>Polyangiaceae</taxon>
        <taxon>Sorangium</taxon>
    </lineage>
</organism>
<dbReference type="eggNOG" id="COG2234">
    <property type="taxonomic scope" value="Bacteria"/>
</dbReference>
<proteinExistence type="predicted"/>
<dbReference type="Pfam" id="PF13180">
    <property type="entry name" value="PDZ_2"/>
    <property type="match status" value="1"/>
</dbReference>
<dbReference type="InterPro" id="IPR001478">
    <property type="entry name" value="PDZ"/>
</dbReference>
<dbReference type="eggNOG" id="COG0750">
    <property type="taxonomic scope" value="Bacteria"/>
</dbReference>
<dbReference type="AlphaFoldDB" id="S4Y9J5"/>
<feature type="domain" description="PDZ" evidence="2">
    <location>
        <begin position="613"/>
        <end position="689"/>
    </location>
</feature>
<evidence type="ECO:0000313" key="3">
    <source>
        <dbReference type="EMBL" id="AGP42207.1"/>
    </source>
</evidence>
<dbReference type="InterPro" id="IPR007484">
    <property type="entry name" value="Peptidase_M28"/>
</dbReference>
<accession>S4Y9J5</accession>
<dbReference type="EMBL" id="CP003969">
    <property type="protein sequence ID" value="AGP42207.1"/>
    <property type="molecule type" value="Genomic_DNA"/>
</dbReference>
<evidence type="ECO:0000256" key="1">
    <source>
        <dbReference type="SAM" id="MobiDB-lite"/>
    </source>
</evidence>
<dbReference type="PROSITE" id="PS51257">
    <property type="entry name" value="PROKAR_LIPOPROTEIN"/>
    <property type="match status" value="1"/>
</dbReference>
<reference evidence="3 4" key="1">
    <citation type="journal article" date="2013" name="Sci. Rep.">
        <title>Extraordinary expansion of a Sorangium cellulosum genome from an alkaline milieu.</title>
        <authorList>
            <person name="Han K."/>
            <person name="Li Z.F."/>
            <person name="Peng R."/>
            <person name="Zhu L.P."/>
            <person name="Zhou T."/>
            <person name="Wang L.G."/>
            <person name="Li S.G."/>
            <person name="Zhang X.B."/>
            <person name="Hu W."/>
            <person name="Wu Z.H."/>
            <person name="Qin N."/>
            <person name="Li Y.Z."/>
        </authorList>
    </citation>
    <scope>NUCLEOTIDE SEQUENCE [LARGE SCALE GENOMIC DNA]</scope>
    <source>
        <strain evidence="3 4">So0157-2</strain>
    </source>
</reference>
<dbReference type="SUPFAM" id="SSF50156">
    <property type="entry name" value="PDZ domain-like"/>
    <property type="match status" value="1"/>
</dbReference>
<feature type="compositionally biased region" description="Basic and acidic residues" evidence="1">
    <location>
        <begin position="249"/>
        <end position="261"/>
    </location>
</feature>
<dbReference type="Proteomes" id="UP000014803">
    <property type="component" value="Chromosome"/>
</dbReference>
<dbReference type="GO" id="GO:0006508">
    <property type="term" value="P:proteolysis"/>
    <property type="evidence" value="ECO:0007669"/>
    <property type="project" value="InterPro"/>
</dbReference>
<dbReference type="InterPro" id="IPR036034">
    <property type="entry name" value="PDZ_sf"/>
</dbReference>
<evidence type="ECO:0000259" key="2">
    <source>
        <dbReference type="SMART" id="SM00228"/>
    </source>
</evidence>
<dbReference type="Pfam" id="PF04389">
    <property type="entry name" value="Peptidase_M28"/>
    <property type="match status" value="1"/>
</dbReference>
<feature type="compositionally biased region" description="Low complexity" evidence="1">
    <location>
        <begin position="212"/>
        <end position="248"/>
    </location>
</feature>
<feature type="compositionally biased region" description="Low complexity" evidence="1">
    <location>
        <begin position="335"/>
        <end position="360"/>
    </location>
</feature>
<dbReference type="SUPFAM" id="SSF53187">
    <property type="entry name" value="Zn-dependent exopeptidases"/>
    <property type="match status" value="1"/>
</dbReference>
<dbReference type="Gene3D" id="2.30.42.10">
    <property type="match status" value="1"/>
</dbReference>
<dbReference type="HOGENOM" id="CLU_019932_1_0_7"/>